<sequence length="165" mass="19050">LGGKSRTINYRGANHEMGTCYLSTDYEHNILRLVNQFTQSATKRPPIASVWSRITPNSSVTFNHNYSMVLKMKYPKLNMMEIQSLFLRKLKTYVYLHKTMFGDYYGEIMPQPSPQTMEKIKGTFLDFLEPNGLADLEEMFTASHTLQGYGRISEIPALYGLMWNT</sequence>
<name>A0A7M5X3N0_9CNID</name>
<dbReference type="InterPro" id="IPR036188">
    <property type="entry name" value="FAD/NAD-bd_sf"/>
</dbReference>
<dbReference type="OrthoDB" id="5046242at2759"/>
<reference evidence="1" key="1">
    <citation type="submission" date="2021-01" db="UniProtKB">
        <authorList>
            <consortium name="EnsemblMetazoa"/>
        </authorList>
    </citation>
    <scope>IDENTIFICATION</scope>
</reference>
<accession>A0A7M5X3N0</accession>
<proteinExistence type="predicted"/>
<dbReference type="Gene3D" id="3.50.50.60">
    <property type="entry name" value="FAD/NAD(P)-binding domain"/>
    <property type="match status" value="1"/>
</dbReference>
<evidence type="ECO:0000313" key="1">
    <source>
        <dbReference type="EnsemblMetazoa" id="CLYHEMP016482.1"/>
    </source>
</evidence>
<dbReference type="AlphaFoldDB" id="A0A7M5X3N0"/>
<dbReference type="Proteomes" id="UP000594262">
    <property type="component" value="Unplaced"/>
</dbReference>
<keyword evidence="2" id="KW-1185">Reference proteome</keyword>
<protein>
    <submittedName>
        <fullName evidence="1">Uncharacterized protein</fullName>
    </submittedName>
</protein>
<organism evidence="1 2">
    <name type="scientific">Clytia hemisphaerica</name>
    <dbReference type="NCBI Taxonomy" id="252671"/>
    <lineage>
        <taxon>Eukaryota</taxon>
        <taxon>Metazoa</taxon>
        <taxon>Cnidaria</taxon>
        <taxon>Hydrozoa</taxon>
        <taxon>Hydroidolina</taxon>
        <taxon>Leptothecata</taxon>
        <taxon>Obeliida</taxon>
        <taxon>Clytiidae</taxon>
        <taxon>Clytia</taxon>
    </lineage>
</organism>
<dbReference type="Gene3D" id="1.10.405.20">
    <property type="match status" value="1"/>
</dbReference>
<dbReference type="EnsemblMetazoa" id="CLYHEMT016482.1">
    <property type="protein sequence ID" value="CLYHEMP016482.1"/>
    <property type="gene ID" value="CLYHEMG016482"/>
</dbReference>
<evidence type="ECO:0000313" key="2">
    <source>
        <dbReference type="Proteomes" id="UP000594262"/>
    </source>
</evidence>